<dbReference type="Proteomes" id="UP000540412">
    <property type="component" value="Unassembled WGS sequence"/>
</dbReference>
<comment type="caution">
    <text evidence="3">The sequence shown here is derived from an EMBL/GenBank/DDBJ whole genome shotgun (WGS) entry which is preliminary data.</text>
</comment>
<feature type="region of interest" description="Disordered" evidence="1">
    <location>
        <begin position="1"/>
        <end position="38"/>
    </location>
</feature>
<proteinExistence type="predicted"/>
<accession>A0A7W9PMQ2</accession>
<keyword evidence="2" id="KW-0472">Membrane</keyword>
<name>A0A7W9PMQ2_9NOCA</name>
<dbReference type="AlphaFoldDB" id="A0A7W9PMQ2"/>
<evidence type="ECO:0000256" key="1">
    <source>
        <dbReference type="SAM" id="MobiDB-lite"/>
    </source>
</evidence>
<evidence type="ECO:0000256" key="2">
    <source>
        <dbReference type="SAM" id="Phobius"/>
    </source>
</evidence>
<evidence type="ECO:0000313" key="3">
    <source>
        <dbReference type="EMBL" id="MBB5918922.1"/>
    </source>
</evidence>
<feature type="compositionally biased region" description="Pro residues" evidence="1">
    <location>
        <begin position="1"/>
        <end position="10"/>
    </location>
</feature>
<sequence>MIAPIPPPPDDTARDAGPVAGMPTLPLPRPRRIGAAPVPPKVNCPRRWAIPGGRYLAGALLACAVAEWGGYAAGAINVDVLRACLVVTLGAAAMVPVLQVADRVDHAARIRKQRRR</sequence>
<keyword evidence="2" id="KW-0812">Transmembrane</keyword>
<evidence type="ECO:0000313" key="4">
    <source>
        <dbReference type="Proteomes" id="UP000540412"/>
    </source>
</evidence>
<organism evidence="3 4">
    <name type="scientific">Nocardia transvalensis</name>
    <dbReference type="NCBI Taxonomy" id="37333"/>
    <lineage>
        <taxon>Bacteria</taxon>
        <taxon>Bacillati</taxon>
        <taxon>Actinomycetota</taxon>
        <taxon>Actinomycetes</taxon>
        <taxon>Mycobacteriales</taxon>
        <taxon>Nocardiaceae</taxon>
        <taxon>Nocardia</taxon>
    </lineage>
</organism>
<keyword evidence="2" id="KW-1133">Transmembrane helix</keyword>
<protein>
    <submittedName>
        <fullName evidence="3">Uncharacterized protein</fullName>
    </submittedName>
</protein>
<dbReference type="EMBL" id="JACHIT010000002">
    <property type="protein sequence ID" value="MBB5918922.1"/>
    <property type="molecule type" value="Genomic_DNA"/>
</dbReference>
<feature type="transmembrane region" description="Helical" evidence="2">
    <location>
        <begin position="80"/>
        <end position="101"/>
    </location>
</feature>
<dbReference type="RefSeq" id="WP_040751625.1">
    <property type="nucleotide sequence ID" value="NZ_JACHIT010000002.1"/>
</dbReference>
<reference evidence="3 4" key="1">
    <citation type="submission" date="2020-08" db="EMBL/GenBank/DDBJ databases">
        <title>Sequencing the genomes of 1000 actinobacteria strains.</title>
        <authorList>
            <person name="Klenk H.-P."/>
        </authorList>
    </citation>
    <scope>NUCLEOTIDE SEQUENCE [LARGE SCALE GENOMIC DNA]</scope>
    <source>
        <strain evidence="3 4">DSM 43582</strain>
    </source>
</reference>
<gene>
    <name evidence="3" type="ORF">BJY24_007834</name>
</gene>
<keyword evidence="4" id="KW-1185">Reference proteome</keyword>